<accession>A0A8E2J8D5</accession>
<name>A0A8E2J8D5_9PEZI</name>
<sequence>MCLRRSPLLPLCAGSVDSFANVDWTTLRTPAWDPAILGSSSGTGQPTIGSS</sequence>
<proteinExistence type="predicted"/>
<protein>
    <submittedName>
        <fullName evidence="1">Uncharacterized protein</fullName>
    </submittedName>
</protein>
<dbReference type="EMBL" id="KV745936">
    <property type="protein sequence ID" value="OCK73143.1"/>
    <property type="molecule type" value="Genomic_DNA"/>
</dbReference>
<reference evidence="1 2" key="1">
    <citation type="journal article" date="2016" name="Nat. Commun.">
        <title>Ectomycorrhizal ecology is imprinted in the genome of the dominant symbiotic fungus Cenococcum geophilum.</title>
        <authorList>
            <consortium name="DOE Joint Genome Institute"/>
            <person name="Peter M."/>
            <person name="Kohler A."/>
            <person name="Ohm R.A."/>
            <person name="Kuo A."/>
            <person name="Krutzmann J."/>
            <person name="Morin E."/>
            <person name="Arend M."/>
            <person name="Barry K.W."/>
            <person name="Binder M."/>
            <person name="Choi C."/>
            <person name="Clum A."/>
            <person name="Copeland A."/>
            <person name="Grisel N."/>
            <person name="Haridas S."/>
            <person name="Kipfer T."/>
            <person name="LaButti K."/>
            <person name="Lindquist E."/>
            <person name="Lipzen A."/>
            <person name="Maire R."/>
            <person name="Meier B."/>
            <person name="Mihaltcheva S."/>
            <person name="Molinier V."/>
            <person name="Murat C."/>
            <person name="Poggeler S."/>
            <person name="Quandt C.A."/>
            <person name="Sperisen C."/>
            <person name="Tritt A."/>
            <person name="Tisserant E."/>
            <person name="Crous P.W."/>
            <person name="Henrissat B."/>
            <person name="Nehls U."/>
            <person name="Egli S."/>
            <person name="Spatafora J.W."/>
            <person name="Grigoriev I.V."/>
            <person name="Martin F.M."/>
        </authorList>
    </citation>
    <scope>NUCLEOTIDE SEQUENCE [LARGE SCALE GENOMIC DNA]</scope>
    <source>
        <strain evidence="1 2">CBS 459.81</strain>
    </source>
</reference>
<organism evidence="1 2">
    <name type="scientific">Lepidopterella palustris CBS 459.81</name>
    <dbReference type="NCBI Taxonomy" id="1314670"/>
    <lineage>
        <taxon>Eukaryota</taxon>
        <taxon>Fungi</taxon>
        <taxon>Dikarya</taxon>
        <taxon>Ascomycota</taxon>
        <taxon>Pezizomycotina</taxon>
        <taxon>Dothideomycetes</taxon>
        <taxon>Pleosporomycetidae</taxon>
        <taxon>Mytilinidiales</taxon>
        <taxon>Argynnaceae</taxon>
        <taxon>Lepidopterella</taxon>
    </lineage>
</organism>
<keyword evidence="2" id="KW-1185">Reference proteome</keyword>
<dbReference type="Proteomes" id="UP000250266">
    <property type="component" value="Unassembled WGS sequence"/>
</dbReference>
<evidence type="ECO:0000313" key="1">
    <source>
        <dbReference type="EMBL" id="OCK73143.1"/>
    </source>
</evidence>
<dbReference type="AlphaFoldDB" id="A0A8E2J8D5"/>
<evidence type="ECO:0000313" key="2">
    <source>
        <dbReference type="Proteomes" id="UP000250266"/>
    </source>
</evidence>
<gene>
    <name evidence="1" type="ORF">K432DRAFT_410951</name>
</gene>